<dbReference type="InterPro" id="IPR011022">
    <property type="entry name" value="Arrestin_C-like"/>
</dbReference>
<feature type="domain" description="Arrestin C-terminal-like" evidence="3">
    <location>
        <begin position="181"/>
        <end position="313"/>
    </location>
</feature>
<dbReference type="OMA" id="CKPPSFE"/>
<dbReference type="Proteomes" id="UP000002358">
    <property type="component" value="Chromosome 2"/>
</dbReference>
<evidence type="ECO:0000313" key="4">
    <source>
        <dbReference type="EnsemblMetazoa" id="XP_001603447"/>
    </source>
</evidence>
<dbReference type="InterPro" id="IPR011021">
    <property type="entry name" value="Arrestin-like_N"/>
</dbReference>
<dbReference type="SUPFAM" id="SSF81296">
    <property type="entry name" value="E set domains"/>
    <property type="match status" value="2"/>
</dbReference>
<dbReference type="InterPro" id="IPR014756">
    <property type="entry name" value="Ig_E-set"/>
</dbReference>
<dbReference type="GO" id="GO:0005737">
    <property type="term" value="C:cytoplasm"/>
    <property type="evidence" value="ECO:0007669"/>
    <property type="project" value="TreeGrafter"/>
</dbReference>
<sequence>MGKLQDFRIEFERPGATYAPGEIVTGKVILTLSGTKNMREIRIEAKGEAEVHWTKQRRKSNGNGSHRVTDHYNGSETYFSVSNRLVGATGGESSATIPSGTSTYPFSFHIPQNIPCSFEHVLGFVRYTVKAVIDRPWRFDHKVVSAFTVVADYDLNAHRNLATGLSDEIKRRFRSCCCLGNAGGIKAIVKSRVSGFVPGETIQLDVSYDNSSTSVEVKRMKLYLYKELQFFASTPFPDKKFTSDVVKKVKIGGPFPKKGEKSLCIEVPPMPPSKLEHCTLINVSYKLVLIIETSGLHRDIDRSYPIEIGTVPLYYQVSGQAQPSLVPSAPPIDQVTPNTQLLPHQQQAASQPIGFVVMSAPPYMAAGAPVHQMPEMPPPSYEECIGGSNPIADPNEKGMIGSNTQFAPKYPVYKFPMPMPYPP</sequence>
<evidence type="ECO:0000256" key="2">
    <source>
        <dbReference type="ARBA" id="ARBA00022606"/>
    </source>
</evidence>
<dbReference type="Gene3D" id="2.60.40.640">
    <property type="match status" value="2"/>
</dbReference>
<organism evidence="4 5">
    <name type="scientific">Nasonia vitripennis</name>
    <name type="common">Parasitic wasp</name>
    <dbReference type="NCBI Taxonomy" id="7425"/>
    <lineage>
        <taxon>Eukaryota</taxon>
        <taxon>Metazoa</taxon>
        <taxon>Ecdysozoa</taxon>
        <taxon>Arthropoda</taxon>
        <taxon>Hexapoda</taxon>
        <taxon>Insecta</taxon>
        <taxon>Pterygota</taxon>
        <taxon>Neoptera</taxon>
        <taxon>Endopterygota</taxon>
        <taxon>Hymenoptera</taxon>
        <taxon>Apocrita</taxon>
        <taxon>Proctotrupomorpha</taxon>
        <taxon>Chalcidoidea</taxon>
        <taxon>Pteromalidae</taxon>
        <taxon>Pteromalinae</taxon>
        <taxon>Nasonia</taxon>
    </lineage>
</organism>
<dbReference type="SMR" id="A0A7M7G4V5"/>
<accession>A0A7M7G4V5</accession>
<dbReference type="InParanoid" id="A0A7M7G4V5"/>
<dbReference type="EnsemblMetazoa" id="XM_001603397">
    <property type="protein sequence ID" value="XP_001603447"/>
    <property type="gene ID" value="LOC100119723"/>
</dbReference>
<dbReference type="OrthoDB" id="2333384at2759"/>
<dbReference type="Pfam" id="PF00339">
    <property type="entry name" value="Arrestin_N"/>
    <property type="match status" value="1"/>
</dbReference>
<dbReference type="InterPro" id="IPR050357">
    <property type="entry name" value="Arrestin_domain-protein"/>
</dbReference>
<dbReference type="GO" id="GO:0015031">
    <property type="term" value="P:protein transport"/>
    <property type="evidence" value="ECO:0007669"/>
    <property type="project" value="TreeGrafter"/>
</dbReference>
<dbReference type="SMART" id="SM01017">
    <property type="entry name" value="Arrestin_C"/>
    <property type="match status" value="1"/>
</dbReference>
<protein>
    <recommendedName>
        <fullName evidence="3">Arrestin C-terminal-like domain-containing protein</fullName>
    </recommendedName>
</protein>
<comment type="similarity">
    <text evidence="1">Belongs to the arrestin family.</text>
</comment>
<dbReference type="Pfam" id="PF02752">
    <property type="entry name" value="Arrestin_C"/>
    <property type="match status" value="1"/>
</dbReference>
<dbReference type="InterPro" id="IPR014752">
    <property type="entry name" value="Arrestin-like_C"/>
</dbReference>
<evidence type="ECO:0000256" key="1">
    <source>
        <dbReference type="ARBA" id="ARBA00005298"/>
    </source>
</evidence>
<dbReference type="AlphaFoldDB" id="A0A7M7G4V5"/>
<dbReference type="KEGG" id="nvi:100119723"/>
<proteinExistence type="inferred from homology"/>
<name>A0A7M7G4V5_NASVI</name>
<reference evidence="4" key="1">
    <citation type="submission" date="2021-01" db="UniProtKB">
        <authorList>
            <consortium name="EnsemblMetazoa"/>
        </authorList>
    </citation>
    <scope>IDENTIFICATION</scope>
</reference>
<evidence type="ECO:0000259" key="3">
    <source>
        <dbReference type="SMART" id="SM01017"/>
    </source>
</evidence>
<dbReference type="PANTHER" id="PTHR11188:SF176">
    <property type="entry name" value="ARRESTIN DOMAIN-CONTAINING PROTEIN 1"/>
    <property type="match status" value="1"/>
</dbReference>
<evidence type="ECO:0000313" key="5">
    <source>
        <dbReference type="Proteomes" id="UP000002358"/>
    </source>
</evidence>
<dbReference type="PANTHER" id="PTHR11188">
    <property type="entry name" value="ARRESTIN DOMAIN CONTAINING PROTEIN"/>
    <property type="match status" value="1"/>
</dbReference>
<keyword evidence="2" id="KW-0716">Sensory transduction</keyword>
<gene>
    <name evidence="4" type="primary">100119723</name>
</gene>
<keyword evidence="5" id="KW-1185">Reference proteome</keyword>